<evidence type="ECO:0000256" key="1">
    <source>
        <dbReference type="ARBA" id="ARBA00004141"/>
    </source>
</evidence>
<feature type="transmembrane region" description="Helical" evidence="9">
    <location>
        <begin position="136"/>
        <end position="157"/>
    </location>
</feature>
<dbReference type="InterPro" id="IPR013099">
    <property type="entry name" value="K_chnl_dom"/>
</dbReference>
<dbReference type="PANTHER" id="PTHR11003:SF324">
    <property type="entry name" value="POTASSIUM CHANNEL DOMAIN-CONTAINING PROTEIN"/>
    <property type="match status" value="1"/>
</dbReference>
<dbReference type="SUPFAM" id="SSF81324">
    <property type="entry name" value="Voltage-gated potassium channels"/>
    <property type="match status" value="2"/>
</dbReference>
<evidence type="ECO:0000256" key="3">
    <source>
        <dbReference type="ARBA" id="ARBA00022692"/>
    </source>
</evidence>
<sequence length="409" mass="47307">MFWNLLIINYERYHLHHFLLFVLLIVYSICGAIIFCELESPNEDIRNAEEVKRLIRQSVSARNELVRQIRSMFFKRPNAVEFNETELRKAIEKYDINMATKPIIIPEKRWNMWGGLYYAGTLYTTIGYGDMAAETVWGRIFTIVYAIVGIPLMIIILNDWGTGMFHAVDLVWKKQFNFVVHRTKSLFHSKYRDGSKESFCNSSVSQVSKENPPNNPDRSEPIPLCLVAFVLIFWIVLCSAVFLFFENWTFFESLYFFFISLTTIGLGDFTLSSNAAVANFLPILIGLSVGSMAVNVIQMQLEILFTKIAELIDFDFKVNLSKSGEGDDVQPALSTTPSRKDNDVVKQYRSTMTTADKFLLRFLSNHQIKELNEKFDKRAKMRNKGTQTKSQIGQPVFKRNTTNYRLFPR</sequence>
<evidence type="ECO:0000256" key="6">
    <source>
        <dbReference type="ARBA" id="ARBA00023136"/>
    </source>
</evidence>
<evidence type="ECO:0000313" key="12">
    <source>
        <dbReference type="Proteomes" id="UP001196413"/>
    </source>
</evidence>
<gene>
    <name evidence="11" type="ORF">KIN20_008025</name>
</gene>
<dbReference type="GO" id="GO:0022841">
    <property type="term" value="F:potassium ion leak channel activity"/>
    <property type="evidence" value="ECO:0007669"/>
    <property type="project" value="TreeGrafter"/>
</dbReference>
<evidence type="ECO:0000256" key="9">
    <source>
        <dbReference type="SAM" id="Phobius"/>
    </source>
</evidence>
<feature type="domain" description="Potassium channel" evidence="10">
    <location>
        <begin position="108"/>
        <end position="162"/>
    </location>
</feature>
<evidence type="ECO:0000313" key="11">
    <source>
        <dbReference type="EMBL" id="KAJ1351860.1"/>
    </source>
</evidence>
<dbReference type="PRINTS" id="PR01333">
    <property type="entry name" value="2POREKCHANEL"/>
</dbReference>
<evidence type="ECO:0000256" key="5">
    <source>
        <dbReference type="ARBA" id="ARBA00023065"/>
    </source>
</evidence>
<evidence type="ECO:0000256" key="8">
    <source>
        <dbReference type="RuleBase" id="RU003857"/>
    </source>
</evidence>
<keyword evidence="12" id="KW-1185">Reference proteome</keyword>
<comment type="caution">
    <text evidence="11">The sequence shown here is derived from an EMBL/GenBank/DDBJ whole genome shotgun (WGS) entry which is preliminary data.</text>
</comment>
<dbReference type="AlphaFoldDB" id="A0AAD5M691"/>
<feature type="transmembrane region" description="Helical" evidence="9">
    <location>
        <begin position="221"/>
        <end position="245"/>
    </location>
</feature>
<feature type="transmembrane region" description="Helical" evidence="9">
    <location>
        <begin position="277"/>
        <end position="297"/>
    </location>
</feature>
<feature type="domain" description="Potassium channel" evidence="10">
    <location>
        <begin position="230"/>
        <end position="301"/>
    </location>
</feature>
<dbReference type="PANTHER" id="PTHR11003">
    <property type="entry name" value="POTASSIUM CHANNEL, SUBFAMILY K"/>
    <property type="match status" value="1"/>
</dbReference>
<evidence type="ECO:0000256" key="7">
    <source>
        <dbReference type="ARBA" id="ARBA00023303"/>
    </source>
</evidence>
<proteinExistence type="inferred from homology"/>
<feature type="transmembrane region" description="Helical" evidence="9">
    <location>
        <begin position="254"/>
        <end position="271"/>
    </location>
</feature>
<feature type="transmembrane region" description="Helical" evidence="9">
    <location>
        <begin position="15"/>
        <end position="36"/>
    </location>
</feature>
<keyword evidence="7 8" id="KW-0407">Ion channel</keyword>
<reference evidence="11" key="1">
    <citation type="submission" date="2021-06" db="EMBL/GenBank/DDBJ databases">
        <title>Parelaphostrongylus tenuis whole genome reference sequence.</title>
        <authorList>
            <person name="Garwood T.J."/>
            <person name="Larsen P.A."/>
            <person name="Fountain-Jones N.M."/>
            <person name="Garbe J.R."/>
            <person name="Macchietto M.G."/>
            <person name="Kania S.A."/>
            <person name="Gerhold R.W."/>
            <person name="Richards J.E."/>
            <person name="Wolf T.M."/>
        </authorList>
    </citation>
    <scope>NUCLEOTIDE SEQUENCE</scope>
    <source>
        <strain evidence="11">MNPRO001-30</strain>
        <tissue evidence="11">Meninges</tissue>
    </source>
</reference>
<dbReference type="Proteomes" id="UP001196413">
    <property type="component" value="Unassembled WGS sequence"/>
</dbReference>
<keyword evidence="4 9" id="KW-1133">Transmembrane helix</keyword>
<dbReference type="InterPro" id="IPR003280">
    <property type="entry name" value="2pore_dom_K_chnl"/>
</dbReference>
<evidence type="ECO:0000256" key="4">
    <source>
        <dbReference type="ARBA" id="ARBA00022989"/>
    </source>
</evidence>
<name>A0AAD5M691_PARTN</name>
<evidence type="ECO:0000259" key="10">
    <source>
        <dbReference type="Pfam" id="PF07885"/>
    </source>
</evidence>
<comment type="subcellular location">
    <subcellularLocation>
        <location evidence="1">Membrane</location>
        <topology evidence="1">Multi-pass membrane protein</topology>
    </subcellularLocation>
</comment>
<dbReference type="Pfam" id="PF07885">
    <property type="entry name" value="Ion_trans_2"/>
    <property type="match status" value="2"/>
</dbReference>
<dbReference type="EMBL" id="JAHQIW010001244">
    <property type="protein sequence ID" value="KAJ1351860.1"/>
    <property type="molecule type" value="Genomic_DNA"/>
</dbReference>
<dbReference type="Gene3D" id="1.10.287.70">
    <property type="match status" value="1"/>
</dbReference>
<accession>A0AAD5M691</accession>
<organism evidence="11 12">
    <name type="scientific">Parelaphostrongylus tenuis</name>
    <name type="common">Meningeal worm</name>
    <dbReference type="NCBI Taxonomy" id="148309"/>
    <lineage>
        <taxon>Eukaryota</taxon>
        <taxon>Metazoa</taxon>
        <taxon>Ecdysozoa</taxon>
        <taxon>Nematoda</taxon>
        <taxon>Chromadorea</taxon>
        <taxon>Rhabditida</taxon>
        <taxon>Rhabditina</taxon>
        <taxon>Rhabditomorpha</taxon>
        <taxon>Strongyloidea</taxon>
        <taxon>Metastrongylidae</taxon>
        <taxon>Parelaphostrongylus</taxon>
    </lineage>
</organism>
<keyword evidence="5 8" id="KW-0406">Ion transport</keyword>
<comment type="similarity">
    <text evidence="8">Belongs to the two pore domain potassium channel (TC 1.A.1.8) family.</text>
</comment>
<dbReference type="GO" id="GO:0015271">
    <property type="term" value="F:outward rectifier potassium channel activity"/>
    <property type="evidence" value="ECO:0007669"/>
    <property type="project" value="TreeGrafter"/>
</dbReference>
<dbReference type="GO" id="GO:0030322">
    <property type="term" value="P:stabilization of membrane potential"/>
    <property type="evidence" value="ECO:0007669"/>
    <property type="project" value="TreeGrafter"/>
</dbReference>
<keyword evidence="2 8" id="KW-0813">Transport</keyword>
<protein>
    <recommendedName>
        <fullName evidence="10">Potassium channel domain-containing protein</fullName>
    </recommendedName>
</protein>
<evidence type="ECO:0000256" key="2">
    <source>
        <dbReference type="ARBA" id="ARBA00022448"/>
    </source>
</evidence>
<keyword evidence="3 8" id="KW-0812">Transmembrane</keyword>
<dbReference type="GO" id="GO:0005886">
    <property type="term" value="C:plasma membrane"/>
    <property type="evidence" value="ECO:0007669"/>
    <property type="project" value="TreeGrafter"/>
</dbReference>
<keyword evidence="6 9" id="KW-0472">Membrane</keyword>